<dbReference type="GO" id="GO:0006368">
    <property type="term" value="P:transcription elongation by RNA polymerase II"/>
    <property type="evidence" value="ECO:0007669"/>
    <property type="project" value="TreeGrafter"/>
</dbReference>
<protein>
    <recommendedName>
        <fullName evidence="10">Bromo domain-containing protein</fullName>
    </recommendedName>
</protein>
<dbReference type="AlphaFoldDB" id="A0A7R9PLR7"/>
<feature type="compositionally biased region" description="Acidic residues" evidence="9">
    <location>
        <begin position="98"/>
        <end position="118"/>
    </location>
</feature>
<dbReference type="GO" id="GO:0016586">
    <property type="term" value="C:RSC-type complex"/>
    <property type="evidence" value="ECO:0007669"/>
    <property type="project" value="InterPro"/>
</dbReference>
<feature type="domain" description="Bromo" evidence="10">
    <location>
        <begin position="8"/>
        <end position="78"/>
    </location>
</feature>
<dbReference type="PANTHER" id="PTHR16062">
    <property type="entry name" value="SWI/SNF-RELATED"/>
    <property type="match status" value="1"/>
</dbReference>
<keyword evidence="6" id="KW-0804">Transcription</keyword>
<evidence type="ECO:0000256" key="7">
    <source>
        <dbReference type="ARBA" id="ARBA00023242"/>
    </source>
</evidence>
<evidence type="ECO:0000256" key="5">
    <source>
        <dbReference type="ARBA" id="ARBA00023117"/>
    </source>
</evidence>
<organism evidence="11">
    <name type="scientific">Timema genevievae</name>
    <name type="common">Walking stick</name>
    <dbReference type="NCBI Taxonomy" id="629358"/>
    <lineage>
        <taxon>Eukaryota</taxon>
        <taxon>Metazoa</taxon>
        <taxon>Ecdysozoa</taxon>
        <taxon>Arthropoda</taxon>
        <taxon>Hexapoda</taxon>
        <taxon>Insecta</taxon>
        <taxon>Pterygota</taxon>
        <taxon>Neoptera</taxon>
        <taxon>Polyneoptera</taxon>
        <taxon>Phasmatodea</taxon>
        <taxon>Timematodea</taxon>
        <taxon>Timematoidea</taxon>
        <taxon>Timematidae</taxon>
        <taxon>Timema</taxon>
    </lineage>
</organism>
<dbReference type="GO" id="GO:0006338">
    <property type="term" value="P:chromatin remodeling"/>
    <property type="evidence" value="ECO:0007669"/>
    <property type="project" value="InterPro"/>
</dbReference>
<evidence type="ECO:0000256" key="9">
    <source>
        <dbReference type="SAM" id="MobiDB-lite"/>
    </source>
</evidence>
<sequence>MLVCACSDGRVLSEPFMKLPSRRELPDYYDVIKKPLDIKKILQRIDEGKFNDFNDLERDFMQLCKNAQTYNEEASLIHEDSIVLQSVFTNARQRLEQDGESEEEDKTAVEGGDEEVASDADSSVKMKIKLKGRKSEGRSGPGRRKRSSRKYISEDEEDDEPIAGNQ</sequence>
<comment type="subcellular location">
    <subcellularLocation>
        <location evidence="1">Nucleus</location>
    </subcellularLocation>
</comment>
<dbReference type="EMBL" id="OE840898">
    <property type="protein sequence ID" value="CAD7593157.1"/>
    <property type="molecule type" value="Genomic_DNA"/>
</dbReference>
<reference evidence="11" key="1">
    <citation type="submission" date="2020-11" db="EMBL/GenBank/DDBJ databases">
        <authorList>
            <person name="Tran Van P."/>
        </authorList>
    </citation>
    <scope>NUCLEOTIDE SEQUENCE</scope>
</reference>
<dbReference type="Gene3D" id="1.20.920.10">
    <property type="entry name" value="Bromodomain-like"/>
    <property type="match status" value="1"/>
</dbReference>
<dbReference type="Pfam" id="PF00439">
    <property type="entry name" value="Bromodomain"/>
    <property type="match status" value="1"/>
</dbReference>
<dbReference type="SMART" id="SM00297">
    <property type="entry name" value="BROMO"/>
    <property type="match status" value="1"/>
</dbReference>
<keyword evidence="5 8" id="KW-0103">Bromodomain</keyword>
<dbReference type="PROSITE" id="PS50014">
    <property type="entry name" value="BROMODOMAIN_2"/>
    <property type="match status" value="1"/>
</dbReference>
<dbReference type="SUPFAM" id="SSF47370">
    <property type="entry name" value="Bromodomain"/>
    <property type="match status" value="1"/>
</dbReference>
<keyword evidence="2" id="KW-0677">Repeat</keyword>
<dbReference type="PRINTS" id="PR00503">
    <property type="entry name" value="BROMODOMAIN"/>
</dbReference>
<evidence type="ECO:0000256" key="8">
    <source>
        <dbReference type="PROSITE-ProRule" id="PRU00035"/>
    </source>
</evidence>
<feature type="compositionally biased region" description="Acidic residues" evidence="9">
    <location>
        <begin position="154"/>
        <end position="166"/>
    </location>
</feature>
<dbReference type="InterPro" id="IPR001487">
    <property type="entry name" value="Bromodomain"/>
</dbReference>
<evidence type="ECO:0000256" key="4">
    <source>
        <dbReference type="ARBA" id="ARBA00023015"/>
    </source>
</evidence>
<evidence type="ECO:0000256" key="2">
    <source>
        <dbReference type="ARBA" id="ARBA00022737"/>
    </source>
</evidence>
<accession>A0A7R9PLR7</accession>
<dbReference type="GO" id="GO:0003682">
    <property type="term" value="F:chromatin binding"/>
    <property type="evidence" value="ECO:0007669"/>
    <property type="project" value="TreeGrafter"/>
</dbReference>
<evidence type="ECO:0000256" key="3">
    <source>
        <dbReference type="ARBA" id="ARBA00022853"/>
    </source>
</evidence>
<keyword evidence="4" id="KW-0805">Transcription regulation</keyword>
<evidence type="ECO:0000256" key="1">
    <source>
        <dbReference type="ARBA" id="ARBA00004123"/>
    </source>
</evidence>
<evidence type="ECO:0000313" key="11">
    <source>
        <dbReference type="EMBL" id="CAD7593157.1"/>
    </source>
</evidence>
<evidence type="ECO:0000259" key="10">
    <source>
        <dbReference type="PROSITE" id="PS50014"/>
    </source>
</evidence>
<feature type="region of interest" description="Disordered" evidence="9">
    <location>
        <begin position="94"/>
        <end position="166"/>
    </location>
</feature>
<name>A0A7R9PLR7_TIMGE</name>
<evidence type="ECO:0000256" key="6">
    <source>
        <dbReference type="ARBA" id="ARBA00023163"/>
    </source>
</evidence>
<gene>
    <name evidence="11" type="ORF">TGEB3V08_LOCUS5210</name>
</gene>
<keyword evidence="7" id="KW-0539">Nucleus</keyword>
<proteinExistence type="predicted"/>
<dbReference type="InterPro" id="IPR036427">
    <property type="entry name" value="Bromodomain-like_sf"/>
</dbReference>
<dbReference type="PANTHER" id="PTHR16062:SF22">
    <property type="entry name" value="HISTONE-LYSINE N-METHYLTRANSFERASE ASH1L"/>
    <property type="match status" value="1"/>
</dbReference>
<keyword evidence="3" id="KW-0156">Chromatin regulator</keyword>
<dbReference type="InterPro" id="IPR037382">
    <property type="entry name" value="Rsc/polybromo"/>
</dbReference>